<dbReference type="AlphaFoldDB" id="A0A5K1AXN3"/>
<dbReference type="EMBL" id="LR721780">
    <property type="protein sequence ID" value="VVW07163.1"/>
    <property type="molecule type" value="Genomic_DNA"/>
</dbReference>
<organism evidence="1">
    <name type="scientific">Nymphaea colorata</name>
    <name type="common">pocket water lily</name>
    <dbReference type="NCBI Taxonomy" id="210225"/>
    <lineage>
        <taxon>Eukaryota</taxon>
        <taxon>Viridiplantae</taxon>
        <taxon>Streptophyta</taxon>
        <taxon>Embryophyta</taxon>
        <taxon>Tracheophyta</taxon>
        <taxon>Spermatophyta</taxon>
        <taxon>Magnoliopsida</taxon>
        <taxon>Nymphaeales</taxon>
        <taxon>Nymphaeaceae</taxon>
        <taxon>Nymphaea</taxon>
    </lineage>
</organism>
<sequence>MEVTLKEDKGLSEEGRQKIVKDVRLFLPLIRNNLSKFEEELKDR</sequence>
<proteinExistence type="predicted"/>
<name>A0A5K1AXN3_9MAGN</name>
<protein>
    <submittedName>
        <fullName evidence="1">Uncharacterized protein</fullName>
    </submittedName>
</protein>
<accession>A0A5K1AXN3</accession>
<reference evidence="1" key="1">
    <citation type="submission" date="2019-09" db="EMBL/GenBank/DDBJ databases">
        <authorList>
            <person name="Zhang L."/>
        </authorList>
    </citation>
    <scope>NUCLEOTIDE SEQUENCE</scope>
</reference>
<evidence type="ECO:0000313" key="1">
    <source>
        <dbReference type="EMBL" id="VVW07163.1"/>
    </source>
</evidence>
<gene>
    <name evidence="1" type="ORF">NYM_LOCUS14164</name>
</gene>